<protein>
    <recommendedName>
        <fullName evidence="1">PiggyBac transposable element-derived protein domain-containing protein</fullName>
    </recommendedName>
</protein>
<dbReference type="AlphaFoldDB" id="A0A1B6K7C1"/>
<evidence type="ECO:0000313" key="2">
    <source>
        <dbReference type="EMBL" id="JAT07351.1"/>
    </source>
</evidence>
<proteinExistence type="predicted"/>
<dbReference type="PANTHER" id="PTHR46599">
    <property type="entry name" value="PIGGYBAC TRANSPOSABLE ELEMENT-DERIVED PROTEIN 4"/>
    <property type="match status" value="1"/>
</dbReference>
<evidence type="ECO:0000259" key="1">
    <source>
        <dbReference type="Pfam" id="PF13843"/>
    </source>
</evidence>
<organism evidence="2">
    <name type="scientific">Homalodisca liturata</name>
    <dbReference type="NCBI Taxonomy" id="320908"/>
    <lineage>
        <taxon>Eukaryota</taxon>
        <taxon>Metazoa</taxon>
        <taxon>Ecdysozoa</taxon>
        <taxon>Arthropoda</taxon>
        <taxon>Hexapoda</taxon>
        <taxon>Insecta</taxon>
        <taxon>Pterygota</taxon>
        <taxon>Neoptera</taxon>
        <taxon>Paraneoptera</taxon>
        <taxon>Hemiptera</taxon>
        <taxon>Auchenorrhyncha</taxon>
        <taxon>Membracoidea</taxon>
        <taxon>Cicadellidae</taxon>
        <taxon>Cicadellinae</taxon>
        <taxon>Proconiini</taxon>
        <taxon>Homalodisca</taxon>
    </lineage>
</organism>
<dbReference type="PANTHER" id="PTHR46599:SF3">
    <property type="entry name" value="PIGGYBAC TRANSPOSABLE ELEMENT-DERIVED PROTEIN 4"/>
    <property type="match status" value="1"/>
</dbReference>
<accession>A0A1B6K7C1</accession>
<gene>
    <name evidence="2" type="ORF">g.10015</name>
</gene>
<sequence>MDLAQELSDIKVHLTGTILRNRIGLPLQIRKRKSKSNGTRSVLKLKKGDMNFYRKDDCFSLVHWKDKNEVTMLSTLYGNGTQIVHRTKKQGIVEEVKKPTAVCQYNKYMGGVDLADHFIASYGFTRKSLKWWRKVFFWLQEAALVNAYILYNMSEAQGKVSTSV</sequence>
<name>A0A1B6K7C1_9HEMI</name>
<feature type="domain" description="PiggyBac transposable element-derived protein" evidence="1">
    <location>
        <begin position="2"/>
        <end position="148"/>
    </location>
</feature>
<dbReference type="Pfam" id="PF13843">
    <property type="entry name" value="DDE_Tnp_1_7"/>
    <property type="match status" value="1"/>
</dbReference>
<dbReference type="InterPro" id="IPR029526">
    <property type="entry name" value="PGBD"/>
</dbReference>
<reference evidence="2" key="1">
    <citation type="submission" date="2015-11" db="EMBL/GenBank/DDBJ databases">
        <title>De novo transcriptome assembly of four potential Pierce s Disease insect vectors from Arizona vineyards.</title>
        <authorList>
            <person name="Tassone E.E."/>
        </authorList>
    </citation>
    <scope>NUCLEOTIDE SEQUENCE</scope>
</reference>
<dbReference type="EMBL" id="GECU01000356">
    <property type="protein sequence ID" value="JAT07351.1"/>
    <property type="molecule type" value="Transcribed_RNA"/>
</dbReference>